<evidence type="ECO:0000313" key="2">
    <source>
        <dbReference type="Proteomes" id="UP000470771"/>
    </source>
</evidence>
<evidence type="ECO:0008006" key="3">
    <source>
        <dbReference type="Google" id="ProtNLM"/>
    </source>
</evidence>
<evidence type="ECO:0000313" key="1">
    <source>
        <dbReference type="EMBL" id="NBG66112.1"/>
    </source>
</evidence>
<proteinExistence type="predicted"/>
<reference evidence="1 2" key="1">
    <citation type="submission" date="2019-12" db="EMBL/GenBank/DDBJ databases">
        <authorList>
            <person name="Zhao J."/>
        </authorList>
    </citation>
    <scope>NUCLEOTIDE SEQUENCE [LARGE SCALE GENOMIC DNA]</scope>
    <source>
        <strain evidence="1 2">S-15</strain>
    </source>
</reference>
<name>A0A6N9NJR7_9FLAO</name>
<protein>
    <recommendedName>
        <fullName evidence="3">SGNH hydrolase-type esterase domain-containing protein</fullName>
    </recommendedName>
</protein>
<dbReference type="CDD" id="cd00229">
    <property type="entry name" value="SGNH_hydrolase"/>
    <property type="match status" value="1"/>
</dbReference>
<dbReference type="Proteomes" id="UP000470771">
    <property type="component" value="Unassembled WGS sequence"/>
</dbReference>
<comment type="caution">
    <text evidence="1">The sequence shown here is derived from an EMBL/GenBank/DDBJ whole genome shotgun (WGS) entry which is preliminary data.</text>
</comment>
<dbReference type="GO" id="GO:0016788">
    <property type="term" value="F:hydrolase activity, acting on ester bonds"/>
    <property type="evidence" value="ECO:0007669"/>
    <property type="project" value="UniProtKB-ARBA"/>
</dbReference>
<keyword evidence="2" id="KW-1185">Reference proteome</keyword>
<dbReference type="SUPFAM" id="SSF52266">
    <property type="entry name" value="SGNH hydrolase"/>
    <property type="match status" value="1"/>
</dbReference>
<dbReference type="AlphaFoldDB" id="A0A6N9NJR7"/>
<accession>A0A6N9NJR7</accession>
<gene>
    <name evidence="1" type="ORF">GQN54_08270</name>
</gene>
<dbReference type="EMBL" id="WWNE01000006">
    <property type="protein sequence ID" value="NBG66112.1"/>
    <property type="molecule type" value="Genomic_DNA"/>
</dbReference>
<dbReference type="InterPro" id="IPR036514">
    <property type="entry name" value="SGNH_hydro_sf"/>
</dbReference>
<dbReference type="RefSeq" id="WP_160633055.1">
    <property type="nucleotide sequence ID" value="NZ_WWNE01000006.1"/>
</dbReference>
<sequence>MNLVKNLLFSLLFFLFLLALSELMLVFFYSYPNGYYVSTPESSFVWKKDTTIIKGITKDAKVQFDQFGARTISKPTSEKIAILAIGGSTTACYSLDQQDTWTALLEGQLGNNYWVGNFGKPGNLSSHHILQLQKLIRYPSLPPIEKIIIMMGKNDFSASIIDEKKYLGLDSFNIQINAFTHLPDSTLPWHRRLRLTKLFKTARHQVIQLYRGKTHGEELLESRKARTLTQEVNQLPNLSTSLSFYLDNAQKMIDFAKTNQIDIVFISQTVLWDKNLNQEDLKLICSNVSEKNIHYSAEALANGMNLFNTQLEELCKRNDIQFIWNSIESNSTNFIDDCHYTELGAKRTAKNIYEGLKLSNLKKTHSNQ</sequence>
<dbReference type="Gene3D" id="3.40.50.1110">
    <property type="entry name" value="SGNH hydrolase"/>
    <property type="match status" value="1"/>
</dbReference>
<organism evidence="1 2">
    <name type="scientific">Acidiluteibacter ferrifornacis</name>
    <dbReference type="NCBI Taxonomy" id="2692424"/>
    <lineage>
        <taxon>Bacteria</taxon>
        <taxon>Pseudomonadati</taxon>
        <taxon>Bacteroidota</taxon>
        <taxon>Flavobacteriia</taxon>
        <taxon>Flavobacteriales</taxon>
        <taxon>Cryomorphaceae</taxon>
        <taxon>Acidiluteibacter</taxon>
    </lineage>
</organism>